<feature type="compositionally biased region" description="Basic and acidic residues" evidence="7">
    <location>
        <begin position="531"/>
        <end position="544"/>
    </location>
</feature>
<dbReference type="AlphaFoldDB" id="A0ABD0JFZ0"/>
<feature type="transmembrane region" description="Helical" evidence="8">
    <location>
        <begin position="460"/>
        <end position="478"/>
    </location>
</feature>
<feature type="transmembrane region" description="Helical" evidence="8">
    <location>
        <begin position="357"/>
        <end position="377"/>
    </location>
</feature>
<evidence type="ECO:0000256" key="3">
    <source>
        <dbReference type="ARBA" id="ARBA00022692"/>
    </source>
</evidence>
<keyword evidence="3 8" id="KW-0812">Transmembrane</keyword>
<dbReference type="Gene3D" id="1.20.1730.10">
    <property type="entry name" value="Sodium/glucose cotransporter"/>
    <property type="match status" value="1"/>
</dbReference>
<dbReference type="PROSITE" id="PS50283">
    <property type="entry name" value="NA_SOLUT_SYMP_3"/>
    <property type="match status" value="1"/>
</dbReference>
<feature type="domain" description="CTF/NF-I" evidence="9">
    <location>
        <begin position="482"/>
        <end position="621"/>
    </location>
</feature>
<dbReference type="GO" id="GO:0016020">
    <property type="term" value="C:membrane"/>
    <property type="evidence" value="ECO:0007669"/>
    <property type="project" value="UniProtKB-SubCell"/>
</dbReference>
<evidence type="ECO:0000256" key="7">
    <source>
        <dbReference type="SAM" id="MobiDB-lite"/>
    </source>
</evidence>
<feature type="transmembrane region" description="Helical" evidence="8">
    <location>
        <begin position="289"/>
        <end position="310"/>
    </location>
</feature>
<feature type="transmembrane region" description="Helical" evidence="8">
    <location>
        <begin position="46"/>
        <end position="68"/>
    </location>
</feature>
<comment type="caution">
    <text evidence="10">The sequence shown here is derived from an EMBL/GenBank/DDBJ whole genome shotgun (WGS) entry which is preliminary data.</text>
</comment>
<feature type="transmembrane region" description="Helical" evidence="8">
    <location>
        <begin position="80"/>
        <end position="102"/>
    </location>
</feature>
<feature type="transmembrane region" description="Helical" evidence="8">
    <location>
        <begin position="597"/>
        <end position="620"/>
    </location>
</feature>
<comment type="similarity">
    <text evidence="2 6">Belongs to the sodium:solute symporter (SSF) (TC 2.A.21) family.</text>
</comment>
<keyword evidence="4 8" id="KW-1133">Transmembrane helix</keyword>
<keyword evidence="5 8" id="KW-0472">Membrane</keyword>
<dbReference type="PROSITE" id="PS00457">
    <property type="entry name" value="NA_SOLUT_SYMP_2"/>
    <property type="match status" value="1"/>
</dbReference>
<comment type="subcellular location">
    <subcellularLocation>
        <location evidence="1">Membrane</location>
        <topology evidence="1">Multi-pass membrane protein</topology>
    </subcellularLocation>
</comment>
<protein>
    <recommendedName>
        <fullName evidence="9">CTF/NF-I domain-containing protein</fullName>
    </recommendedName>
</protein>
<evidence type="ECO:0000259" key="9">
    <source>
        <dbReference type="PROSITE" id="PS51080"/>
    </source>
</evidence>
<keyword evidence="11" id="KW-1185">Reference proteome</keyword>
<feature type="transmembrane region" description="Helical" evidence="8">
    <location>
        <begin position="6"/>
        <end position="25"/>
    </location>
</feature>
<accession>A0ABD0JFZ0</accession>
<dbReference type="NCBIfam" id="TIGR00813">
    <property type="entry name" value="sss"/>
    <property type="match status" value="1"/>
</dbReference>
<feature type="transmembrane region" description="Helical" evidence="8">
    <location>
        <begin position="158"/>
        <end position="182"/>
    </location>
</feature>
<organism evidence="10 11">
    <name type="scientific">Batillaria attramentaria</name>
    <dbReference type="NCBI Taxonomy" id="370345"/>
    <lineage>
        <taxon>Eukaryota</taxon>
        <taxon>Metazoa</taxon>
        <taxon>Spiralia</taxon>
        <taxon>Lophotrochozoa</taxon>
        <taxon>Mollusca</taxon>
        <taxon>Gastropoda</taxon>
        <taxon>Caenogastropoda</taxon>
        <taxon>Sorbeoconcha</taxon>
        <taxon>Cerithioidea</taxon>
        <taxon>Batillariidae</taxon>
        <taxon>Batillaria</taxon>
    </lineage>
</organism>
<dbReference type="PANTHER" id="PTHR11819">
    <property type="entry name" value="SOLUTE CARRIER FAMILY 5"/>
    <property type="match status" value="1"/>
</dbReference>
<evidence type="ECO:0000256" key="4">
    <source>
        <dbReference type="ARBA" id="ARBA00022989"/>
    </source>
</evidence>
<dbReference type="Pfam" id="PF00474">
    <property type="entry name" value="SSF"/>
    <property type="match status" value="1"/>
</dbReference>
<feature type="transmembrane region" description="Helical" evidence="8">
    <location>
        <begin position="123"/>
        <end position="146"/>
    </location>
</feature>
<dbReference type="InterPro" id="IPR018212">
    <property type="entry name" value="Na/solute_symporter_CS"/>
</dbReference>
<proteinExistence type="inferred from homology"/>
<reference evidence="10 11" key="1">
    <citation type="journal article" date="2023" name="Sci. Data">
        <title>Genome assembly of the Korean intertidal mud-creeper Batillaria attramentaria.</title>
        <authorList>
            <person name="Patra A.K."/>
            <person name="Ho P.T."/>
            <person name="Jun S."/>
            <person name="Lee S.J."/>
            <person name="Kim Y."/>
            <person name="Won Y.J."/>
        </authorList>
    </citation>
    <scope>NUCLEOTIDE SEQUENCE [LARGE SCALE GENOMIC DNA]</scope>
    <source>
        <strain evidence="10">Wonlab-2016</strain>
    </source>
</reference>
<name>A0ABD0JFZ0_9CAEN</name>
<evidence type="ECO:0000256" key="1">
    <source>
        <dbReference type="ARBA" id="ARBA00004141"/>
    </source>
</evidence>
<feature type="transmembrane region" description="Helical" evidence="8">
    <location>
        <begin position="189"/>
        <end position="209"/>
    </location>
</feature>
<dbReference type="InterPro" id="IPR020604">
    <property type="entry name" value="CTF/NFI_DNA-bd-dom"/>
</dbReference>
<gene>
    <name evidence="10" type="ORF">BaRGS_00034917</name>
</gene>
<evidence type="ECO:0000256" key="8">
    <source>
        <dbReference type="SAM" id="Phobius"/>
    </source>
</evidence>
<evidence type="ECO:0000256" key="2">
    <source>
        <dbReference type="ARBA" id="ARBA00006434"/>
    </source>
</evidence>
<evidence type="ECO:0000256" key="6">
    <source>
        <dbReference type="RuleBase" id="RU362091"/>
    </source>
</evidence>
<feature type="transmembrane region" description="Helical" evidence="8">
    <location>
        <begin position="398"/>
        <end position="419"/>
    </location>
</feature>
<dbReference type="InterPro" id="IPR038377">
    <property type="entry name" value="Na/Glc_symporter_sf"/>
</dbReference>
<dbReference type="Proteomes" id="UP001519460">
    <property type="component" value="Unassembled WGS sequence"/>
</dbReference>
<dbReference type="InterPro" id="IPR001734">
    <property type="entry name" value="Na/solute_symporter"/>
</dbReference>
<feature type="transmembrane region" description="Helical" evidence="8">
    <location>
        <begin position="250"/>
        <end position="268"/>
    </location>
</feature>
<sequence>MADLDIGDIIVIVVYFVLVLAVGLWSSCTTNTGSVRGYFMAGRNMWWAPIGASIFATNFGSHFFIGMAGQAAASGIGVVIYEWHAVFVLVLLGWFFVPVYVSSGAYTMPQYLKKRYGGRRLQVYLSCLAIFLLIVQKISVSMYAGAVFIQQSLGWDMYLSIVSVLSITAVYTIIGGLSAVIWTDALQTVIMVFGSIWLLVVSMTKVGGIDSLFEKYLQAVPNVTQCGNVTKGFPRADSLHIFRDPVTGDIPWTGAIFGLTPMAILAWCTDQVMVQRVLSARSHSHAKGGVLFAGLLKITPFFLVILPGMVGRVLFPNEVGCVNPEICKAVCENPNGCSNIAYPKLVVELLPAGVRGLMLAVMLAALMSTLTSVFNSLSSMFTLDLWTRCRPHSSERELMIVGRCFIVALVAVSIGWIPILMANQGGQLWDYLQAMQAYLSPPWVVVFLLGIAWKRTTEQGAFWALMAGLAVGGSRMIMDLYYSKPACGEKEERPEVLYKARPDVKLRRVTWSTRYSEPREESDAEEDYDDEAARHAHTHEKTGYEEEAEEVQEVKMSIKQRLYNILCCYSSFAPRKMTKAMEEEEALRYRGKGEAPWISKALDVVAVFIMAWTVFLIAFFA</sequence>
<feature type="region of interest" description="Disordered" evidence="7">
    <location>
        <begin position="517"/>
        <end position="549"/>
    </location>
</feature>
<dbReference type="PANTHER" id="PTHR11819:SF195">
    <property type="entry name" value="SODIUM_GLUCOSE COTRANSPORTER 4"/>
    <property type="match status" value="1"/>
</dbReference>
<evidence type="ECO:0000256" key="5">
    <source>
        <dbReference type="ARBA" id="ARBA00023136"/>
    </source>
</evidence>
<feature type="transmembrane region" description="Helical" evidence="8">
    <location>
        <begin position="431"/>
        <end position="453"/>
    </location>
</feature>
<dbReference type="EMBL" id="JACVVK020000456">
    <property type="protein sequence ID" value="KAK7473810.1"/>
    <property type="molecule type" value="Genomic_DNA"/>
</dbReference>
<evidence type="ECO:0000313" key="10">
    <source>
        <dbReference type="EMBL" id="KAK7473810.1"/>
    </source>
</evidence>
<evidence type="ECO:0000313" key="11">
    <source>
        <dbReference type="Proteomes" id="UP001519460"/>
    </source>
</evidence>
<dbReference type="PROSITE" id="PS51080">
    <property type="entry name" value="CTF_NFI_2"/>
    <property type="match status" value="1"/>
</dbReference>